<protein>
    <submittedName>
        <fullName evidence="1">Uncharacterized protein</fullName>
    </submittedName>
</protein>
<reference evidence="1 2" key="1">
    <citation type="journal article" date="2015" name="Genome Announc.">
        <title>Complete Genome of Citrobacter freundii Siphophage Stevie.</title>
        <authorList>
            <person name="Shaw J.P."/>
            <person name="Aviles Medina C.A."/>
            <person name="Chen Y."/>
            <person name="Luna A.J."/>
            <person name="Hernandez A.C."/>
            <person name="Kuty Everett G.F."/>
        </authorList>
    </citation>
    <scope>NUCLEOTIDE SEQUENCE [LARGE SCALE GENOMIC DNA]</scope>
</reference>
<sequence>MNTKYIELCLCLLILAIAATFGSLAFLVIADAIGRLQ</sequence>
<evidence type="ECO:0000313" key="2">
    <source>
        <dbReference type="Proteomes" id="UP000030325"/>
    </source>
</evidence>
<gene>
    <name evidence="1" type="ORF">CPT_Stevie60</name>
</gene>
<accession>A0A0A0YPQ4</accession>
<dbReference type="KEGG" id="vg:24722948"/>
<evidence type="ECO:0000313" key="1">
    <source>
        <dbReference type="EMBL" id="AIX12329.1"/>
    </source>
</evidence>
<organism evidence="1 2">
    <name type="scientific">Citrobacter phage Stevie</name>
    <dbReference type="NCBI Taxonomy" id="2885922"/>
    <lineage>
        <taxon>Viruses</taxon>
        <taxon>Duplodnaviria</taxon>
        <taxon>Heunggongvirae</taxon>
        <taxon>Uroviricota</taxon>
        <taxon>Caudoviricetes</taxon>
        <taxon>Drexlerviridae</taxon>
        <taxon>Tempevirinae</taxon>
        <taxon>Tlsvirus</taxon>
        <taxon>Tlsvirus stevie</taxon>
    </lineage>
</organism>
<dbReference type="GeneID" id="24722948"/>
<name>A0A0A0YPQ4_9CAUD</name>
<dbReference type="Proteomes" id="UP000030325">
    <property type="component" value="Segment"/>
</dbReference>
<keyword evidence="2" id="KW-1185">Reference proteome</keyword>
<dbReference type="EMBL" id="KM236241">
    <property type="protein sequence ID" value="AIX12329.1"/>
    <property type="molecule type" value="Genomic_DNA"/>
</dbReference>
<proteinExistence type="predicted"/>
<dbReference type="RefSeq" id="YP_009148766.1">
    <property type="nucleotide sequence ID" value="NC_027350.1"/>
</dbReference>